<dbReference type="STRING" id="299467.A0A443SEP5"/>
<keyword evidence="7" id="KW-0325">Glycoprotein</keyword>
<dbReference type="PROSITE" id="PS00141">
    <property type="entry name" value="ASP_PROTEASE"/>
    <property type="match status" value="2"/>
</dbReference>
<feature type="disulfide bond" evidence="9">
    <location>
        <begin position="120"/>
        <end position="127"/>
    </location>
</feature>
<comment type="similarity">
    <text evidence="1 10">Belongs to the peptidase A1 family.</text>
</comment>
<dbReference type="EMBL" id="NCKV01003169">
    <property type="protein sequence ID" value="RWS25989.1"/>
    <property type="molecule type" value="Genomic_DNA"/>
</dbReference>
<keyword evidence="14" id="KW-1185">Reference proteome</keyword>
<comment type="caution">
    <text evidence="13">The sequence shown here is derived from an EMBL/GenBank/DDBJ whole genome shotgun (WGS) entry which is preliminary data.</text>
</comment>
<dbReference type="InterPro" id="IPR001461">
    <property type="entry name" value="Aspartic_peptidase_A1"/>
</dbReference>
<feature type="active site" evidence="8">
    <location>
        <position position="294"/>
    </location>
</feature>
<dbReference type="OrthoDB" id="771136at2759"/>
<dbReference type="SUPFAM" id="SSF50630">
    <property type="entry name" value="Acid proteases"/>
    <property type="match status" value="1"/>
</dbReference>
<feature type="disulfide bond" evidence="9">
    <location>
        <begin position="328"/>
        <end position="365"/>
    </location>
</feature>
<dbReference type="AlphaFoldDB" id="A0A443SEP5"/>
<evidence type="ECO:0000256" key="4">
    <source>
        <dbReference type="ARBA" id="ARBA00022750"/>
    </source>
</evidence>
<dbReference type="GO" id="GO:0006508">
    <property type="term" value="P:proteolysis"/>
    <property type="evidence" value="ECO:0007669"/>
    <property type="project" value="UniProtKB-KW"/>
</dbReference>
<dbReference type="VEuPathDB" id="VectorBase:LDEU006051"/>
<keyword evidence="6 9" id="KW-1015">Disulfide bond</keyword>
<dbReference type="PRINTS" id="PR00792">
    <property type="entry name" value="PEPSIN"/>
</dbReference>
<keyword evidence="4 10" id="KW-0064">Aspartyl protease</keyword>
<feature type="signal peptide" evidence="11">
    <location>
        <begin position="1"/>
        <end position="19"/>
    </location>
</feature>
<evidence type="ECO:0000256" key="7">
    <source>
        <dbReference type="ARBA" id="ARBA00023180"/>
    </source>
</evidence>
<evidence type="ECO:0000256" key="3">
    <source>
        <dbReference type="ARBA" id="ARBA00022729"/>
    </source>
</evidence>
<dbReference type="PANTHER" id="PTHR47966:SF51">
    <property type="entry name" value="BETA-SITE APP-CLEAVING ENZYME, ISOFORM A-RELATED"/>
    <property type="match status" value="1"/>
</dbReference>
<feature type="domain" description="Peptidase A1" evidence="12">
    <location>
        <begin position="89"/>
        <end position="406"/>
    </location>
</feature>
<gene>
    <name evidence="13" type="ORF">B4U80_07691</name>
</gene>
<evidence type="ECO:0000259" key="12">
    <source>
        <dbReference type="PROSITE" id="PS51767"/>
    </source>
</evidence>
<reference evidence="13 14" key="1">
    <citation type="journal article" date="2018" name="Gigascience">
        <title>Genomes of trombidid mites reveal novel predicted allergens and laterally-transferred genes associated with secondary metabolism.</title>
        <authorList>
            <person name="Dong X."/>
            <person name="Chaisiri K."/>
            <person name="Xia D."/>
            <person name="Armstrong S.D."/>
            <person name="Fang Y."/>
            <person name="Donnelly M.J."/>
            <person name="Kadowaki T."/>
            <person name="McGarry J.W."/>
            <person name="Darby A.C."/>
            <person name="Makepeace B.L."/>
        </authorList>
    </citation>
    <scope>NUCLEOTIDE SEQUENCE [LARGE SCALE GENOMIC DNA]</scope>
    <source>
        <strain evidence="13">UoL-UT</strain>
    </source>
</reference>
<organism evidence="13 14">
    <name type="scientific">Leptotrombidium deliense</name>
    <dbReference type="NCBI Taxonomy" id="299467"/>
    <lineage>
        <taxon>Eukaryota</taxon>
        <taxon>Metazoa</taxon>
        <taxon>Ecdysozoa</taxon>
        <taxon>Arthropoda</taxon>
        <taxon>Chelicerata</taxon>
        <taxon>Arachnida</taxon>
        <taxon>Acari</taxon>
        <taxon>Acariformes</taxon>
        <taxon>Trombidiformes</taxon>
        <taxon>Prostigmata</taxon>
        <taxon>Anystina</taxon>
        <taxon>Parasitengona</taxon>
        <taxon>Trombiculoidea</taxon>
        <taxon>Trombiculidae</taxon>
        <taxon>Leptotrombidium</taxon>
    </lineage>
</organism>
<evidence type="ECO:0000256" key="9">
    <source>
        <dbReference type="PIRSR" id="PIRSR601461-2"/>
    </source>
</evidence>
<evidence type="ECO:0000256" key="2">
    <source>
        <dbReference type="ARBA" id="ARBA00022670"/>
    </source>
</evidence>
<keyword evidence="5 10" id="KW-0378">Hydrolase</keyword>
<evidence type="ECO:0000313" key="13">
    <source>
        <dbReference type="EMBL" id="RWS25989.1"/>
    </source>
</evidence>
<dbReference type="PROSITE" id="PS51767">
    <property type="entry name" value="PEPTIDASE_A1"/>
    <property type="match status" value="1"/>
</dbReference>
<evidence type="ECO:0000256" key="1">
    <source>
        <dbReference type="ARBA" id="ARBA00007447"/>
    </source>
</evidence>
<evidence type="ECO:0000256" key="8">
    <source>
        <dbReference type="PIRSR" id="PIRSR601461-1"/>
    </source>
</evidence>
<evidence type="ECO:0000313" key="14">
    <source>
        <dbReference type="Proteomes" id="UP000288716"/>
    </source>
</evidence>
<protein>
    <submittedName>
        <fullName evidence="13">Lysosomal aspartic protease-like protein</fullName>
    </submittedName>
</protein>
<dbReference type="GO" id="GO:0004190">
    <property type="term" value="F:aspartic-type endopeptidase activity"/>
    <property type="evidence" value="ECO:0007669"/>
    <property type="project" value="UniProtKB-KW"/>
</dbReference>
<dbReference type="Proteomes" id="UP000288716">
    <property type="component" value="Unassembled WGS sequence"/>
</dbReference>
<accession>A0A443SEP5</accession>
<name>A0A443SEP5_9ACAR</name>
<dbReference type="InterPro" id="IPR001969">
    <property type="entry name" value="Aspartic_peptidase_AS"/>
</dbReference>
<feature type="chain" id="PRO_5019105343" evidence="11">
    <location>
        <begin position="20"/>
        <end position="409"/>
    </location>
</feature>
<dbReference type="Pfam" id="PF00026">
    <property type="entry name" value="Asp"/>
    <property type="match status" value="1"/>
</dbReference>
<dbReference type="InterPro" id="IPR021109">
    <property type="entry name" value="Peptidase_aspartic_dom_sf"/>
</dbReference>
<keyword evidence="3 11" id="KW-0732">Signal</keyword>
<evidence type="ECO:0000256" key="10">
    <source>
        <dbReference type="RuleBase" id="RU000454"/>
    </source>
</evidence>
<evidence type="ECO:0000256" key="11">
    <source>
        <dbReference type="SAM" id="SignalP"/>
    </source>
</evidence>
<dbReference type="PANTHER" id="PTHR47966">
    <property type="entry name" value="BETA-SITE APP-CLEAVING ENZYME, ISOFORM A-RELATED"/>
    <property type="match status" value="1"/>
</dbReference>
<proteinExistence type="inferred from homology"/>
<feature type="disulfide bond" evidence="9">
    <location>
        <begin position="285"/>
        <end position="289"/>
    </location>
</feature>
<sequence>MKAFFAFAVILCVTIAVRCETGSNNASRRPQKLVRVSLTKHKTYRQKLIEVGTPIKYVLHRNHLNWLIDRRNKVQQIPEPLSNYLDAQYFGEISLGTPPQGFKVVFDTGSSNLWVPSKLCGWTDIACLLHHKYDAKKSSTYKKNGTKIEIRYGTGSMKGFLSTDILGMAGVNVKDQTFAEATSEPGLTFVAAKFDGILGLAFDEISVDGVPTVFYNMVQQKLVEKPVFSFYLNRDPTAPIGGEIIFGGSDPQHYKGDFTYVPVDKTGYWQFKMDGINVKGGSAFCEGGCQAIADTGTSLIAGPKAEVDKLNEQIGAKPLIMGEYVVNCSLVPTLPDITFTVGGTNFTLKGEEYVLKVSQFGKEICLSGFIGMDIPKPMGPLWILGDVFIGRFYTEFDYGSKRVGFAEAV</sequence>
<evidence type="ECO:0000256" key="6">
    <source>
        <dbReference type="ARBA" id="ARBA00023157"/>
    </source>
</evidence>
<keyword evidence="2 10" id="KW-0645">Protease</keyword>
<dbReference type="FunFam" id="2.40.70.10:FF:000002">
    <property type="entry name" value="Vacuolar aspartic proteinase"/>
    <property type="match status" value="1"/>
</dbReference>
<feature type="active site" evidence="8">
    <location>
        <position position="107"/>
    </location>
</feature>
<evidence type="ECO:0000256" key="5">
    <source>
        <dbReference type="ARBA" id="ARBA00022801"/>
    </source>
</evidence>
<dbReference type="InterPro" id="IPR033121">
    <property type="entry name" value="PEPTIDASE_A1"/>
</dbReference>
<dbReference type="Gene3D" id="2.40.70.10">
    <property type="entry name" value="Acid Proteases"/>
    <property type="match status" value="2"/>
</dbReference>
<dbReference type="FunFam" id="2.40.70.10:FF:000009">
    <property type="entry name" value="Aspartic proteinase A1"/>
    <property type="match status" value="1"/>
</dbReference>